<feature type="domain" description="HTH cro/C1-type" evidence="1">
    <location>
        <begin position="15"/>
        <end position="69"/>
    </location>
</feature>
<proteinExistence type="predicted"/>
<reference evidence="2 3" key="2">
    <citation type="journal article" date="2013" name="Genome Announc.">
        <title>Genome Sequence of Growth-Improving Paenibacillus mucilaginosus Strain KNP414.</title>
        <authorList>
            <person name="Lu J.J."/>
            <person name="Wang J.F."/>
            <person name="Hu X.F."/>
        </authorList>
    </citation>
    <scope>NUCLEOTIDE SEQUENCE [LARGE SCALE GENOMIC DNA]</scope>
    <source>
        <strain evidence="2 3">KNP414</strain>
    </source>
</reference>
<dbReference type="CDD" id="cd00093">
    <property type="entry name" value="HTH_XRE"/>
    <property type="match status" value="1"/>
</dbReference>
<dbReference type="Proteomes" id="UP000006620">
    <property type="component" value="Chromosome"/>
</dbReference>
<dbReference type="Pfam" id="PF01381">
    <property type="entry name" value="HTH_3"/>
    <property type="match status" value="1"/>
</dbReference>
<evidence type="ECO:0000313" key="3">
    <source>
        <dbReference type="Proteomes" id="UP000006620"/>
    </source>
</evidence>
<dbReference type="EMBL" id="CP002869">
    <property type="protein sequence ID" value="AEI39761.1"/>
    <property type="molecule type" value="Genomic_DNA"/>
</dbReference>
<dbReference type="Gene3D" id="1.10.260.40">
    <property type="entry name" value="lambda repressor-like DNA-binding domains"/>
    <property type="match status" value="1"/>
</dbReference>
<dbReference type="GO" id="GO:0003677">
    <property type="term" value="F:DNA binding"/>
    <property type="evidence" value="ECO:0007669"/>
    <property type="project" value="InterPro"/>
</dbReference>
<gene>
    <name evidence="2" type="ordered locus">KNP414_01194</name>
</gene>
<dbReference type="HOGENOM" id="CLU_176794_0_0_9"/>
<evidence type="ECO:0000259" key="1">
    <source>
        <dbReference type="PROSITE" id="PS50943"/>
    </source>
</evidence>
<accession>F8FF61</accession>
<dbReference type="AlphaFoldDB" id="F8FF61"/>
<protein>
    <submittedName>
        <fullName evidence="2">YvzC</fullName>
    </submittedName>
</protein>
<dbReference type="InterPro" id="IPR010982">
    <property type="entry name" value="Lambda_DNA-bd_dom_sf"/>
</dbReference>
<sequence length="82" mass="9205">MVGVKKAVIKKEVLLSEMKRKKVLSMKELASNTGISQSTLSLIMNGKRSPGSKVIGSMIAYFECSFERLFFYDKPLTKVNDK</sequence>
<dbReference type="InterPro" id="IPR001387">
    <property type="entry name" value="Cro/C1-type_HTH"/>
</dbReference>
<dbReference type="SUPFAM" id="SSF47413">
    <property type="entry name" value="lambda repressor-like DNA-binding domains"/>
    <property type="match status" value="1"/>
</dbReference>
<organism evidence="2 3">
    <name type="scientific">Paenibacillus mucilaginosus (strain KNP414)</name>
    <dbReference type="NCBI Taxonomy" id="1036673"/>
    <lineage>
        <taxon>Bacteria</taxon>
        <taxon>Bacillati</taxon>
        <taxon>Bacillota</taxon>
        <taxon>Bacilli</taxon>
        <taxon>Bacillales</taxon>
        <taxon>Paenibacillaceae</taxon>
        <taxon>Paenibacillus</taxon>
    </lineage>
</organism>
<reference evidence="3" key="1">
    <citation type="submission" date="2011-06" db="EMBL/GenBank/DDBJ databases">
        <title>Complete genome sequence of Paenibacillus mucilaginosus KNP414.</title>
        <authorList>
            <person name="Wang J."/>
            <person name="Hu S."/>
            <person name="Hu X."/>
            <person name="Zhang B."/>
            <person name="Dong D."/>
            <person name="Zhang S."/>
            <person name="Zhao K."/>
            <person name="Wu D."/>
        </authorList>
    </citation>
    <scope>NUCLEOTIDE SEQUENCE [LARGE SCALE GENOMIC DNA]</scope>
    <source>
        <strain evidence="3">KNP414</strain>
    </source>
</reference>
<dbReference type="SMART" id="SM00530">
    <property type="entry name" value="HTH_XRE"/>
    <property type="match status" value="1"/>
</dbReference>
<evidence type="ECO:0000313" key="2">
    <source>
        <dbReference type="EMBL" id="AEI39761.1"/>
    </source>
</evidence>
<dbReference type="PROSITE" id="PS50943">
    <property type="entry name" value="HTH_CROC1"/>
    <property type="match status" value="1"/>
</dbReference>
<name>F8FF61_PAEMK</name>
<dbReference type="KEGG" id="pms:KNP414_01194"/>